<name>A0A1H1T1H9_9ACTN</name>
<dbReference type="STRING" id="117157.SAMN04489717_3026"/>
<keyword evidence="2" id="KW-1185">Reference proteome</keyword>
<evidence type="ECO:0000313" key="2">
    <source>
        <dbReference type="Proteomes" id="UP000198983"/>
    </source>
</evidence>
<dbReference type="EMBL" id="LT629732">
    <property type="protein sequence ID" value="SDS54125.1"/>
    <property type="molecule type" value="Genomic_DNA"/>
</dbReference>
<dbReference type="Gene3D" id="3.40.50.300">
    <property type="entry name" value="P-loop containing nucleotide triphosphate hydrolases"/>
    <property type="match status" value="1"/>
</dbReference>
<dbReference type="Pfam" id="PF13671">
    <property type="entry name" value="AAA_33"/>
    <property type="match status" value="1"/>
</dbReference>
<accession>A0A1H1T1H9</accession>
<dbReference type="SUPFAM" id="SSF52540">
    <property type="entry name" value="P-loop containing nucleoside triphosphate hydrolases"/>
    <property type="match status" value="1"/>
</dbReference>
<dbReference type="InterPro" id="IPR027417">
    <property type="entry name" value="P-loop_NTPase"/>
</dbReference>
<dbReference type="AlphaFoldDB" id="A0A1H1T1H9"/>
<reference evidence="1 2" key="1">
    <citation type="submission" date="2016-10" db="EMBL/GenBank/DDBJ databases">
        <authorList>
            <person name="de Groot N.N."/>
        </authorList>
    </citation>
    <scope>NUCLEOTIDE SEQUENCE [LARGE SCALE GENOMIC DNA]</scope>
    <source>
        <strain evidence="1 2">DSM 22024</strain>
    </source>
</reference>
<keyword evidence="1" id="KW-0418">Kinase</keyword>
<keyword evidence="1" id="KW-0808">Transferase</keyword>
<evidence type="ECO:0000313" key="1">
    <source>
        <dbReference type="EMBL" id="SDS54125.1"/>
    </source>
</evidence>
<dbReference type="RefSeq" id="WP_092654281.1">
    <property type="nucleotide sequence ID" value="NZ_LT629732.1"/>
</dbReference>
<sequence>MSNRRTTVLVNGLPAAGKSTLASALARALGLPLISKDVIKETHADVLGAQPPDGRSQREWNGALGAAASETMWALLAHAPLGAVLESSWRADVRKLVAQGLARAGVKQAVEIWCDVPAEVARARDDARHRARHAVHGSFMTDAEWSRMVQDAEPLGMGPVCRVDTTTSVDVAALASWCRTAAGHHDVPTP</sequence>
<organism evidence="1 2">
    <name type="scientific">Actinopolymorpha singaporensis</name>
    <dbReference type="NCBI Taxonomy" id="117157"/>
    <lineage>
        <taxon>Bacteria</taxon>
        <taxon>Bacillati</taxon>
        <taxon>Actinomycetota</taxon>
        <taxon>Actinomycetes</taxon>
        <taxon>Propionibacteriales</taxon>
        <taxon>Actinopolymorphaceae</taxon>
        <taxon>Actinopolymorpha</taxon>
    </lineage>
</organism>
<dbReference type="Proteomes" id="UP000198983">
    <property type="component" value="Chromosome I"/>
</dbReference>
<dbReference type="GO" id="GO:0016301">
    <property type="term" value="F:kinase activity"/>
    <property type="evidence" value="ECO:0007669"/>
    <property type="project" value="UniProtKB-KW"/>
</dbReference>
<gene>
    <name evidence="1" type="ORF">SAMN04489717_3026</name>
</gene>
<proteinExistence type="predicted"/>
<protein>
    <submittedName>
        <fullName evidence="1">Predicted kinase</fullName>
    </submittedName>
</protein>
<dbReference type="OrthoDB" id="9810277at2"/>